<comment type="caution">
    <text evidence="2">The sequence shown here is derived from an EMBL/GenBank/DDBJ whole genome shotgun (WGS) entry which is preliminary data.</text>
</comment>
<dbReference type="Gene3D" id="3.90.215.10">
    <property type="entry name" value="Gamma Fibrinogen, chain A, domain 1"/>
    <property type="match status" value="1"/>
</dbReference>
<organism evidence="2 3">
    <name type="scientific">Macrostomum lignano</name>
    <dbReference type="NCBI Taxonomy" id="282301"/>
    <lineage>
        <taxon>Eukaryota</taxon>
        <taxon>Metazoa</taxon>
        <taxon>Spiralia</taxon>
        <taxon>Lophotrochozoa</taxon>
        <taxon>Platyhelminthes</taxon>
        <taxon>Rhabditophora</taxon>
        <taxon>Macrostomorpha</taxon>
        <taxon>Macrostomida</taxon>
        <taxon>Macrostomidae</taxon>
        <taxon>Macrostomum</taxon>
    </lineage>
</organism>
<dbReference type="SUPFAM" id="SSF56496">
    <property type="entry name" value="Fibrinogen C-terminal domain-like"/>
    <property type="match status" value="1"/>
</dbReference>
<keyword evidence="3" id="KW-1185">Reference proteome</keyword>
<sequence>RMQLQSQITDTTTKGELDSMQLFQLRVSAALALLLCSLAAGQVSQCAPADSPRLRFVAQLSVNGCALFVHDTGASDGPHLEVEPLMCVTDSLRGIVPRFDFITQQLYFSVPVLMKDAGMLAEAQRQLQHLSPRSVSFATVTNISVSADTRSSVRALGFLWTPDESVATLRLGLAEKNTYETLHPENIVLRLLNIDSMRTLLIQSTQTRIVEKKNESSIIETLNNVKLSATLLSNGCFHDIQSRIMLQNDSFIEVGLYRKKFLPVCRQLRFSRYVKLENCSARVHQRLDIKGHFLIEPLLCHNISSLRSESVRYDYSRDMHYLKLDLVLQDEATRDAVRTQLADLSPRSVDFMRLWTAERSVSSSLSARFEVGPLMASADWRSTQLRLLCGNWTECRDLRTAVLAEPADLWRHVQWRVTSLVAEQCLSKSSQITSSWRMKPPVSDSCYSVKSCARLQCASAQRTANSSSAVQLQPDGRCFVKFQQRLTGRVSFQRNWTEYETGFGDGTDFWIGLSAIHSLSQGGATLRVEMKLWNGSELHAEYAGFQVADASTGYRMTYREMLRDRSSVSWDALQLSKGMRFSTMDWDNDVWDAQSCSNTLGNAGWWFHYCRHFNPNGLYPSQEKVDIIGNMVWYISYSKKLSLREVRLMLQI</sequence>
<dbReference type="EMBL" id="NIVC01003286">
    <property type="protein sequence ID" value="PAA52187.1"/>
    <property type="molecule type" value="Genomic_DNA"/>
</dbReference>
<evidence type="ECO:0000313" key="2">
    <source>
        <dbReference type="EMBL" id="PAA52187.1"/>
    </source>
</evidence>
<proteinExistence type="predicted"/>
<dbReference type="InterPro" id="IPR002181">
    <property type="entry name" value="Fibrinogen_a/b/g_C_dom"/>
</dbReference>
<gene>
    <name evidence="2" type="ORF">BOX15_Mlig006198g2</name>
</gene>
<evidence type="ECO:0000313" key="3">
    <source>
        <dbReference type="Proteomes" id="UP000215902"/>
    </source>
</evidence>
<dbReference type="InterPro" id="IPR050373">
    <property type="entry name" value="Fibrinogen_C-term_domain"/>
</dbReference>
<dbReference type="AlphaFoldDB" id="A0A267DU65"/>
<dbReference type="Pfam" id="PF00147">
    <property type="entry name" value="Fibrinogen_C"/>
    <property type="match status" value="1"/>
</dbReference>
<evidence type="ECO:0000259" key="1">
    <source>
        <dbReference type="PROSITE" id="PS51406"/>
    </source>
</evidence>
<feature type="domain" description="Fibrinogen C-terminal" evidence="1">
    <location>
        <begin position="437"/>
        <end position="652"/>
    </location>
</feature>
<accession>A0A267DU65</accession>
<dbReference type="PROSITE" id="PS51406">
    <property type="entry name" value="FIBRINOGEN_C_2"/>
    <property type="match status" value="1"/>
</dbReference>
<dbReference type="InterPro" id="IPR036056">
    <property type="entry name" value="Fibrinogen-like_C"/>
</dbReference>
<reference evidence="2 3" key="1">
    <citation type="submission" date="2017-06" db="EMBL/GenBank/DDBJ databases">
        <title>A platform for efficient transgenesis in Macrostomum lignano, a flatworm model organism for stem cell research.</title>
        <authorList>
            <person name="Berezikov E."/>
        </authorList>
    </citation>
    <scope>NUCLEOTIDE SEQUENCE [LARGE SCALE GENOMIC DNA]</scope>
    <source>
        <strain evidence="2">DV1</strain>
        <tissue evidence="2">Whole organism</tissue>
    </source>
</reference>
<dbReference type="SMART" id="SM00186">
    <property type="entry name" value="FBG"/>
    <property type="match status" value="1"/>
</dbReference>
<protein>
    <recommendedName>
        <fullName evidence="1">Fibrinogen C-terminal domain-containing protein</fullName>
    </recommendedName>
</protein>
<dbReference type="Proteomes" id="UP000215902">
    <property type="component" value="Unassembled WGS sequence"/>
</dbReference>
<dbReference type="STRING" id="282301.A0A267DU65"/>
<dbReference type="PANTHER" id="PTHR19143:SF338">
    <property type="entry name" value="FIBRINOGEN GAMMA CHAIN"/>
    <property type="match status" value="1"/>
</dbReference>
<dbReference type="GO" id="GO:0005615">
    <property type="term" value="C:extracellular space"/>
    <property type="evidence" value="ECO:0007669"/>
    <property type="project" value="TreeGrafter"/>
</dbReference>
<dbReference type="PANTHER" id="PTHR19143">
    <property type="entry name" value="FIBRINOGEN/TENASCIN/ANGIOPOEITIN"/>
    <property type="match status" value="1"/>
</dbReference>
<name>A0A267DU65_9PLAT</name>
<feature type="non-terminal residue" evidence="2">
    <location>
        <position position="1"/>
    </location>
</feature>
<dbReference type="InterPro" id="IPR014716">
    <property type="entry name" value="Fibrinogen_a/b/g_C_1"/>
</dbReference>
<dbReference type="OrthoDB" id="6146709at2759"/>